<evidence type="ECO:0000313" key="2">
    <source>
        <dbReference type="Proteomes" id="UP001341297"/>
    </source>
</evidence>
<dbReference type="Proteomes" id="UP001341297">
    <property type="component" value="Unassembled WGS sequence"/>
</dbReference>
<dbReference type="RefSeq" id="WP_241494797.1">
    <property type="nucleotide sequence ID" value="NZ_JARRTL010000003.1"/>
</dbReference>
<organism evidence="1 2">
    <name type="scientific">Bacillus glycinifermentans</name>
    <dbReference type="NCBI Taxonomy" id="1664069"/>
    <lineage>
        <taxon>Bacteria</taxon>
        <taxon>Bacillati</taxon>
        <taxon>Bacillota</taxon>
        <taxon>Bacilli</taxon>
        <taxon>Bacillales</taxon>
        <taxon>Bacillaceae</taxon>
        <taxon>Bacillus</taxon>
    </lineage>
</organism>
<keyword evidence="2" id="KW-1185">Reference proteome</keyword>
<dbReference type="EMBL" id="JARRTL010000003">
    <property type="protein sequence ID" value="MEC0483362.1"/>
    <property type="molecule type" value="Genomic_DNA"/>
</dbReference>
<proteinExistence type="predicted"/>
<accession>A0ABU6GX54</accession>
<evidence type="ECO:0000313" key="1">
    <source>
        <dbReference type="EMBL" id="MEC0483362.1"/>
    </source>
</evidence>
<name>A0ABU6GX54_9BACI</name>
<protein>
    <submittedName>
        <fullName evidence="1">Uncharacterized protein</fullName>
    </submittedName>
</protein>
<gene>
    <name evidence="1" type="ORF">P8828_00615</name>
</gene>
<reference evidence="1 2" key="1">
    <citation type="submission" date="2023-03" db="EMBL/GenBank/DDBJ databases">
        <title>Agriculturally important microbes genome sequencing.</title>
        <authorList>
            <person name="Dunlap C."/>
        </authorList>
    </citation>
    <scope>NUCLEOTIDE SEQUENCE [LARGE SCALE GENOMIC DNA]</scope>
    <source>
        <strain evidence="1 2">CBP-3203</strain>
    </source>
</reference>
<sequence length="101" mass="11469">MGEPSNNELNDKIADIREWLVRIDTKVDYFNEVKHTADRAHEKADEALALAKESRALRHESKYEMVMGRNSHGRRVGDLGNCAIFMSPFGESPAGFLYTQN</sequence>
<comment type="caution">
    <text evidence="1">The sequence shown here is derived from an EMBL/GenBank/DDBJ whole genome shotgun (WGS) entry which is preliminary data.</text>
</comment>